<accession>A0AAE7V2D2</accession>
<protein>
    <submittedName>
        <fullName evidence="2">Uncharacterized protein</fullName>
    </submittedName>
</protein>
<feature type="transmembrane region" description="Helical" evidence="1">
    <location>
        <begin position="39"/>
        <end position="59"/>
    </location>
</feature>
<keyword evidence="3" id="KW-1185">Reference proteome</keyword>
<name>A0AAE7V2D2_9CAUD</name>
<dbReference type="RefSeq" id="YP_010359176.1">
    <property type="nucleotide sequence ID" value="NC_062770.1"/>
</dbReference>
<proteinExistence type="predicted"/>
<evidence type="ECO:0000313" key="3">
    <source>
        <dbReference type="Proteomes" id="UP000827372"/>
    </source>
</evidence>
<dbReference type="Proteomes" id="UP000827372">
    <property type="component" value="Segment"/>
</dbReference>
<dbReference type="KEGG" id="vg:75691527"/>
<organism evidence="2 3">
    <name type="scientific">uncultured phage cr91_1</name>
    <dbReference type="NCBI Taxonomy" id="2986403"/>
    <lineage>
        <taxon>Viruses</taxon>
        <taxon>Duplodnaviria</taxon>
        <taxon>Heunggongvirae</taxon>
        <taxon>Uroviricota</taxon>
        <taxon>Caudoviricetes</taxon>
        <taxon>Crassvirales</taxon>
        <taxon>Intestiviridae</taxon>
        <taxon>Crudevirinae</taxon>
        <taxon>Drivevirus</taxon>
        <taxon>Drivevirus gastrointestinalis</taxon>
    </lineage>
</organism>
<keyword evidence="1" id="KW-0472">Membrane</keyword>
<dbReference type="GeneID" id="75691527"/>
<evidence type="ECO:0000256" key="1">
    <source>
        <dbReference type="SAM" id="Phobius"/>
    </source>
</evidence>
<dbReference type="EMBL" id="MZ130480">
    <property type="protein sequence ID" value="QWM89604.1"/>
    <property type="molecule type" value="Genomic_DNA"/>
</dbReference>
<keyword evidence="1" id="KW-0812">Transmembrane</keyword>
<gene>
    <name evidence="2" type="primary">gp_16374</name>
</gene>
<sequence>MKDKYGRHYNLDDEQDLQDYISRQSNYQVPNEPEGIGCLPGFIIGIVIFVLCCAAFRACERNIKDHNSSQYEYSFLD</sequence>
<keyword evidence="1" id="KW-1133">Transmembrane helix</keyword>
<evidence type="ECO:0000313" key="2">
    <source>
        <dbReference type="EMBL" id="QWM89604.1"/>
    </source>
</evidence>
<reference evidence="2 3" key="1">
    <citation type="submission" date="2021-04" db="EMBL/GenBank/DDBJ databases">
        <authorList>
            <person name="Shkoporov A.N."/>
            <person name="Stockdale S.R."/>
            <person name="Guerin E."/>
            <person name="Ross R.P."/>
            <person name="Hill C."/>
        </authorList>
    </citation>
    <scope>NUCLEOTIDE SEQUENCE [LARGE SCALE GENOMIC DNA]</scope>
    <source>
        <strain evidence="3">cr91_1</strain>
    </source>
</reference>